<dbReference type="PROSITE" id="PS00086">
    <property type="entry name" value="CYTOCHROME_P450"/>
    <property type="match status" value="1"/>
</dbReference>
<dbReference type="Pfam" id="PF00067">
    <property type="entry name" value="p450"/>
    <property type="match status" value="1"/>
</dbReference>
<dbReference type="AlphaFoldDB" id="A0A344TNJ1"/>
<dbReference type="OrthoDB" id="9764248at2"/>
<dbReference type="KEGG" id="run:DR864_21885"/>
<dbReference type="InterPro" id="IPR001128">
    <property type="entry name" value="Cyt_P450"/>
</dbReference>
<evidence type="ECO:0000313" key="10">
    <source>
        <dbReference type="Proteomes" id="UP000251993"/>
    </source>
</evidence>
<dbReference type="InterPro" id="IPR050196">
    <property type="entry name" value="Cytochrome_P450_Monoox"/>
</dbReference>
<dbReference type="Proteomes" id="UP000251993">
    <property type="component" value="Chromosome"/>
</dbReference>
<dbReference type="GO" id="GO:0020037">
    <property type="term" value="F:heme binding"/>
    <property type="evidence" value="ECO:0007669"/>
    <property type="project" value="InterPro"/>
</dbReference>
<organism evidence="9 10">
    <name type="scientific">Runella rosea</name>
    <dbReference type="NCBI Taxonomy" id="2259595"/>
    <lineage>
        <taxon>Bacteria</taxon>
        <taxon>Pseudomonadati</taxon>
        <taxon>Bacteroidota</taxon>
        <taxon>Cytophagia</taxon>
        <taxon>Cytophagales</taxon>
        <taxon>Spirosomataceae</taxon>
        <taxon>Runella</taxon>
    </lineage>
</organism>
<dbReference type="InterPro" id="IPR017972">
    <property type="entry name" value="Cyt_P450_CS"/>
</dbReference>
<evidence type="ECO:0000256" key="7">
    <source>
        <dbReference type="PIRSR" id="PIRSR602403-1"/>
    </source>
</evidence>
<protein>
    <submittedName>
        <fullName evidence="9">Cytochrome P450</fullName>
    </submittedName>
</protein>
<sequence length="511" mass="59156">MLFLLDIKEHFLGKVQKNVTKIGKENDISEGYSNILCTTIMRTIMMNYSKSALSTIPEAKKSPFFGNTSAFVRNPLGFLEKMQKEFRGAGLVRLNLVNRDFILVLNPEDTKHVLQENNRNYHKSEAYKVLAIFLGNGLLTSEGDFWRRQRKLTQPAFYKQRLALMVAMMNDEVTNLVQRWEQHEKTETLNMSEEMLNLTLKIVTQALFSTDVKHRLGGISESLNEIMHFADNTLKSFIRLPLYVPIPRNLRFKRAVKKVESVIYSIIEGRRQELKHNPEVRYNDLLDMLIHTQDEETGETMTDQQLRDEVTTIFMAGHETTANALSWAFYLLTKNGDVLHKLREEVKTVLGEEGMPTFENVRELKYTFQVVQEVMRLYPPAWVMGRRALGADQLSGHPIGPNTYLLLPIYLLHRDPLHWQKPHEFYPDHFLPENVKQRPTYAYIPFGGGPRMCVGNNFALMEMQIVLALLVRKFDFLLVERKDAVADPLVTLRPKKALKMNIKALSRLEVN</sequence>
<accession>A0A344TNJ1</accession>
<dbReference type="PANTHER" id="PTHR24291:SF50">
    <property type="entry name" value="BIFUNCTIONAL ALBAFLAVENONE MONOOXYGENASE_TERPENE SYNTHASE"/>
    <property type="match status" value="1"/>
</dbReference>
<evidence type="ECO:0000313" key="9">
    <source>
        <dbReference type="EMBL" id="AXE20212.1"/>
    </source>
</evidence>
<dbReference type="EMBL" id="CP030850">
    <property type="protein sequence ID" value="AXE20212.1"/>
    <property type="molecule type" value="Genomic_DNA"/>
</dbReference>
<reference evidence="9 10" key="1">
    <citation type="submission" date="2018-07" db="EMBL/GenBank/DDBJ databases">
        <title>Genome sequencing of Runella.</title>
        <authorList>
            <person name="Baek M.-G."/>
            <person name="Yi H."/>
        </authorList>
    </citation>
    <scope>NUCLEOTIDE SEQUENCE [LARGE SCALE GENOMIC DNA]</scope>
    <source>
        <strain evidence="9 10">HYN0085</strain>
    </source>
</reference>
<dbReference type="PRINTS" id="PR00465">
    <property type="entry name" value="EP450IV"/>
</dbReference>
<keyword evidence="4 8" id="KW-0560">Oxidoreductase</keyword>
<dbReference type="PRINTS" id="PR00385">
    <property type="entry name" value="P450"/>
</dbReference>
<evidence type="ECO:0000256" key="3">
    <source>
        <dbReference type="ARBA" id="ARBA00022723"/>
    </source>
</evidence>
<evidence type="ECO:0000256" key="2">
    <source>
        <dbReference type="ARBA" id="ARBA00022617"/>
    </source>
</evidence>
<dbReference type="GO" id="GO:0004497">
    <property type="term" value="F:monooxygenase activity"/>
    <property type="evidence" value="ECO:0007669"/>
    <property type="project" value="UniProtKB-KW"/>
</dbReference>
<dbReference type="CDD" id="cd20620">
    <property type="entry name" value="CYP132-like"/>
    <property type="match status" value="1"/>
</dbReference>
<proteinExistence type="inferred from homology"/>
<dbReference type="InterPro" id="IPR036396">
    <property type="entry name" value="Cyt_P450_sf"/>
</dbReference>
<evidence type="ECO:0000256" key="4">
    <source>
        <dbReference type="ARBA" id="ARBA00023002"/>
    </source>
</evidence>
<evidence type="ECO:0000256" key="1">
    <source>
        <dbReference type="ARBA" id="ARBA00010617"/>
    </source>
</evidence>
<evidence type="ECO:0000256" key="6">
    <source>
        <dbReference type="ARBA" id="ARBA00023033"/>
    </source>
</evidence>
<keyword evidence="5 7" id="KW-0408">Iron</keyword>
<feature type="binding site" description="axial binding residue" evidence="7">
    <location>
        <position position="453"/>
    </location>
    <ligand>
        <name>heme</name>
        <dbReference type="ChEBI" id="CHEBI:30413"/>
    </ligand>
    <ligandPart>
        <name>Fe</name>
        <dbReference type="ChEBI" id="CHEBI:18248"/>
    </ligandPart>
</feature>
<dbReference type="GO" id="GO:0005506">
    <property type="term" value="F:iron ion binding"/>
    <property type="evidence" value="ECO:0007669"/>
    <property type="project" value="InterPro"/>
</dbReference>
<dbReference type="InterPro" id="IPR002403">
    <property type="entry name" value="Cyt_P450_E_grp-IV"/>
</dbReference>
<dbReference type="GO" id="GO:0016705">
    <property type="term" value="F:oxidoreductase activity, acting on paired donors, with incorporation or reduction of molecular oxygen"/>
    <property type="evidence" value="ECO:0007669"/>
    <property type="project" value="InterPro"/>
</dbReference>
<evidence type="ECO:0000256" key="5">
    <source>
        <dbReference type="ARBA" id="ARBA00023004"/>
    </source>
</evidence>
<comment type="cofactor">
    <cofactor evidence="7">
        <name>heme</name>
        <dbReference type="ChEBI" id="CHEBI:30413"/>
    </cofactor>
</comment>
<gene>
    <name evidence="9" type="ORF">DR864_21885</name>
</gene>
<dbReference type="PANTHER" id="PTHR24291">
    <property type="entry name" value="CYTOCHROME P450 FAMILY 4"/>
    <property type="match status" value="1"/>
</dbReference>
<keyword evidence="6 8" id="KW-0503">Monooxygenase</keyword>
<keyword evidence="3 7" id="KW-0479">Metal-binding</keyword>
<name>A0A344TNJ1_9BACT</name>
<comment type="similarity">
    <text evidence="1 8">Belongs to the cytochrome P450 family.</text>
</comment>
<evidence type="ECO:0000256" key="8">
    <source>
        <dbReference type="RuleBase" id="RU000461"/>
    </source>
</evidence>
<keyword evidence="2 7" id="KW-0349">Heme</keyword>
<dbReference type="Gene3D" id="1.10.630.10">
    <property type="entry name" value="Cytochrome P450"/>
    <property type="match status" value="1"/>
</dbReference>
<keyword evidence="10" id="KW-1185">Reference proteome</keyword>
<dbReference type="SUPFAM" id="SSF48264">
    <property type="entry name" value="Cytochrome P450"/>
    <property type="match status" value="1"/>
</dbReference>